<dbReference type="GO" id="GO:0120147">
    <property type="term" value="F:formylglycine-generating oxidase activity"/>
    <property type="evidence" value="ECO:0007669"/>
    <property type="project" value="TreeGrafter"/>
</dbReference>
<evidence type="ECO:0000313" key="3">
    <source>
        <dbReference type="EMBL" id="WZU68913.1"/>
    </source>
</evidence>
<dbReference type="Gene3D" id="3.90.1580.10">
    <property type="entry name" value="paralog of FGE (formylglycine-generating enzyme)"/>
    <property type="match status" value="1"/>
</dbReference>
<dbReference type="Proteomes" id="UP001470809">
    <property type="component" value="Chromosome"/>
</dbReference>
<dbReference type="InterPro" id="IPR042095">
    <property type="entry name" value="SUMF_sf"/>
</dbReference>
<feature type="chain" id="PRO_5042968141" evidence="1">
    <location>
        <begin position="18"/>
        <end position="523"/>
    </location>
</feature>
<reference evidence="3 4" key="2">
    <citation type="submission" date="2024-08" db="EMBL/GenBank/DDBJ databases">
        <title>Phylogenomic analyses of a clade within the roseobacter group suggest taxonomic reassignments of species of the genera Aestuariivita, Citreicella, Loktanella, Nautella, Pelagibaca, Ruegeria, Thalassobius, Thiobacimonas and Tropicibacter, and the proposal o.</title>
        <authorList>
            <person name="Jeon C.O."/>
        </authorList>
    </citation>
    <scope>NUCLEOTIDE SEQUENCE [LARGE SCALE GENOMIC DNA]</scope>
    <source>
        <strain evidence="3 4">SS1-5</strain>
    </source>
</reference>
<dbReference type="PANTHER" id="PTHR23150">
    <property type="entry name" value="SULFATASE MODIFYING FACTOR 1, 2"/>
    <property type="match status" value="1"/>
</dbReference>
<organism evidence="3 4">
    <name type="scientific">Yoonia rhodophyticola</name>
    <dbReference type="NCBI Taxonomy" id="3137370"/>
    <lineage>
        <taxon>Bacteria</taxon>
        <taxon>Pseudomonadati</taxon>
        <taxon>Pseudomonadota</taxon>
        <taxon>Alphaproteobacteria</taxon>
        <taxon>Rhodobacterales</taxon>
        <taxon>Paracoccaceae</taxon>
        <taxon>Yoonia</taxon>
    </lineage>
</organism>
<feature type="domain" description="Sulfatase-modifying factor enzyme-like" evidence="2">
    <location>
        <begin position="133"/>
        <end position="305"/>
    </location>
</feature>
<evidence type="ECO:0000313" key="4">
    <source>
        <dbReference type="Proteomes" id="UP001470809"/>
    </source>
</evidence>
<dbReference type="InterPro" id="IPR016187">
    <property type="entry name" value="CTDL_fold"/>
</dbReference>
<dbReference type="InterPro" id="IPR005532">
    <property type="entry name" value="SUMF_dom"/>
</dbReference>
<dbReference type="InterPro" id="IPR051043">
    <property type="entry name" value="Sulfatase_Mod_Factor_Kinase"/>
</dbReference>
<dbReference type="RefSeq" id="WP_342078206.1">
    <property type="nucleotide sequence ID" value="NZ_CP151767.2"/>
</dbReference>
<reference evidence="4" key="1">
    <citation type="submission" date="2024-04" db="EMBL/GenBank/DDBJ databases">
        <title>Phylogenomic analyses of a clade within the roseobacter group suggest taxonomic reassignments of species of the genera Aestuariivita, Citreicella, Loktanella, Nautella, Pelagibaca, Ruegeria, Thalassobius, Thiobacimonas and Tropicibacter, and the proposal o.</title>
        <authorList>
            <person name="Jeon C.O."/>
        </authorList>
    </citation>
    <scope>NUCLEOTIDE SEQUENCE [LARGE SCALE GENOMIC DNA]</scope>
    <source>
        <strain evidence="4">SS1-5</strain>
    </source>
</reference>
<dbReference type="EMBL" id="CP151767">
    <property type="protein sequence ID" value="WZU68913.1"/>
    <property type="molecule type" value="Genomic_DNA"/>
</dbReference>
<keyword evidence="1" id="KW-0732">Signal</keyword>
<evidence type="ECO:0000256" key="1">
    <source>
        <dbReference type="SAM" id="SignalP"/>
    </source>
</evidence>
<dbReference type="PANTHER" id="PTHR23150:SF19">
    <property type="entry name" value="FORMYLGLYCINE-GENERATING ENZYME"/>
    <property type="match status" value="1"/>
</dbReference>
<dbReference type="SUPFAM" id="SSF56436">
    <property type="entry name" value="C-type lectin-like"/>
    <property type="match status" value="1"/>
</dbReference>
<dbReference type="KEGG" id="yrh:AABB31_08645"/>
<keyword evidence="4" id="KW-1185">Reference proteome</keyword>
<protein>
    <submittedName>
        <fullName evidence="3">Formylglycine-generating enzyme family protein</fullName>
    </submittedName>
</protein>
<evidence type="ECO:0000259" key="2">
    <source>
        <dbReference type="Pfam" id="PF03781"/>
    </source>
</evidence>
<sequence length="523" mass="57767">MIRFALALACLASPVAADITWQPNFYDRGRSLSQADEPDLILPMPCGGAMAFQRVDVFVDGNDRLSDKALRHGESSTQYGYRNYLRREHLRGPFQGNEPTKTYFFLARYELTELQYSALTDPDCGFRPSAIMTVPKTGVSWFEAQDISRIYTEWLLANAPDSLPEPRDGGLSYLRLPTEAEWEFATRGGETVDDLDYTGLRHPMDENLSFYAQFGGDGTAPVGTRAPNPLGLFDMLGNVEEMMLEPFRLNALGHTHGQIGGMVTRGGSYLSEPGDLTSAARTEWSFYNTRRGTAQAPETVGFRLVIGATALGRTGAEQIGEDWRARFEGDPDEVDSPITILIDMIDESIDPTQTEALETVVLDLATAEDAARTARASQLNATLELATTTLSMIRFQGRRAVSIQDRIDKDLADIAFLEGKTDQVSIDARDQIIASMPQFEALLADVTQSIRNQVGAYARGLNLLADAQPAEVETAFTIYRSELESRNGDEFLDLLVKLRDHLDVLIENQGLSADALIELALRP</sequence>
<name>A0AAN0MLV5_9RHOB</name>
<proteinExistence type="predicted"/>
<dbReference type="Pfam" id="PF03781">
    <property type="entry name" value="FGE-sulfatase"/>
    <property type="match status" value="1"/>
</dbReference>
<gene>
    <name evidence="3" type="ORF">AABB31_08645</name>
</gene>
<dbReference type="AlphaFoldDB" id="A0AAN0MLV5"/>
<accession>A0AAN0MLV5</accession>
<feature type="signal peptide" evidence="1">
    <location>
        <begin position="1"/>
        <end position="17"/>
    </location>
</feature>